<dbReference type="Gene3D" id="3.40.50.300">
    <property type="entry name" value="P-loop containing nucleotide triphosphate hydrolases"/>
    <property type="match status" value="2"/>
</dbReference>
<dbReference type="InterPro" id="IPR027417">
    <property type="entry name" value="P-loop_NTPase"/>
</dbReference>
<feature type="domain" description="ABC transporter" evidence="4">
    <location>
        <begin position="4"/>
        <end position="259"/>
    </location>
</feature>
<gene>
    <name evidence="5" type="primary">yjjK</name>
    <name evidence="5" type="ORF">BN990_03377</name>
</gene>
<dbReference type="InterPro" id="IPR003439">
    <property type="entry name" value="ABC_transporter-like_ATP-bd"/>
</dbReference>
<dbReference type="EMBL" id="CCDP010000002">
    <property type="protein sequence ID" value="CDQ41027.1"/>
    <property type="molecule type" value="Genomic_DNA"/>
</dbReference>
<dbReference type="PANTHER" id="PTHR42855:SF2">
    <property type="entry name" value="DRUG RESISTANCE ABC TRANSPORTER,ATP-BINDING PROTEIN"/>
    <property type="match status" value="1"/>
</dbReference>
<keyword evidence="3" id="KW-0175">Coiled coil</keyword>
<reference evidence="5 6" key="1">
    <citation type="submission" date="2014-03" db="EMBL/GenBank/DDBJ databases">
        <authorList>
            <person name="Urmite Genomes U."/>
        </authorList>
    </citation>
    <scope>NUCLEOTIDE SEQUENCE [LARGE SCALE GENOMIC DNA]</scope>
    <source>
        <strain evidence="5 6">Vm-5</strain>
    </source>
</reference>
<dbReference type="RefSeq" id="WP_038245785.1">
    <property type="nucleotide sequence ID" value="NZ_BNER01000007.1"/>
</dbReference>
<dbReference type="Pfam" id="PF00005">
    <property type="entry name" value="ABC_tran"/>
    <property type="match status" value="2"/>
</dbReference>
<protein>
    <submittedName>
        <fullName evidence="5">Putative ABC transporter ATP-binding protein YjjK</fullName>
    </submittedName>
</protein>
<comment type="caution">
    <text evidence="5">The sequence shown here is derived from an EMBL/GenBank/DDBJ whole genome shotgun (WGS) entry which is preliminary data.</text>
</comment>
<name>A0A024QFN0_9BACI</name>
<dbReference type="OrthoDB" id="9760950at2"/>
<dbReference type="FunFam" id="3.40.50.300:FF:001807">
    <property type="entry name" value="ABC transporter ATP-binding protein"/>
    <property type="match status" value="1"/>
</dbReference>
<sequence>MIISSLQQVTQMLGANVIFTDLSLEIKQGERIGLIGRNGAGKSTLLHLLAKKTKPASGEITWKKNVTIGLLEQAPDMEGSAVVETLLFDVFIELNQLKAQMEELESKMANEKNHKKLNELMETYGKLQERFQDGGGYVVAADVRRVMKGLQMERLSNKKWNTLSGGEKTKVGLARLLLTKPDLLLLDEPTNHLDFLAIEWLTTFINQYQGTVVIVSHDRYFLDETITSIVEIDQGDILKYNNTNYTKYVKEREERLLQEFQAYQDQQKKIKKMKDTIKRLKEWANRANPPNDGLHRRAKSMEKALERMTIYKRPILENKRIKVDFQMEKRSGTDVVKLENVSKKYDDKRVLHRVNMHIRYQDRIAIVGKNGTGKSTLLNLILGFINSDEGKVDLGSNLSVGFLSQHMIEMDNERSVLQEFREHVHVAEGAARGILAQFLFYGPSVFRKVSQLSGGEKMRLRLAELVYQNHNLLVLDEPTNHLDIESKEVLEEALEQFDGTIIAVSHDRYFLDRLFPVTYLIDHHSLVKFEGTYSMVRKRWHL</sequence>
<dbReference type="Proteomes" id="UP000028875">
    <property type="component" value="Unassembled WGS sequence"/>
</dbReference>
<evidence type="ECO:0000313" key="5">
    <source>
        <dbReference type="EMBL" id="CDQ41027.1"/>
    </source>
</evidence>
<dbReference type="GO" id="GO:0016887">
    <property type="term" value="F:ATP hydrolysis activity"/>
    <property type="evidence" value="ECO:0007669"/>
    <property type="project" value="InterPro"/>
</dbReference>
<dbReference type="PROSITE" id="PS00211">
    <property type="entry name" value="ABC_TRANSPORTER_1"/>
    <property type="match status" value="2"/>
</dbReference>
<evidence type="ECO:0000313" key="6">
    <source>
        <dbReference type="Proteomes" id="UP000028875"/>
    </source>
</evidence>
<dbReference type="PROSITE" id="PS50893">
    <property type="entry name" value="ABC_TRANSPORTER_2"/>
    <property type="match status" value="2"/>
</dbReference>
<evidence type="ECO:0000259" key="4">
    <source>
        <dbReference type="PROSITE" id="PS50893"/>
    </source>
</evidence>
<keyword evidence="2 5" id="KW-0067">ATP-binding</keyword>
<dbReference type="GO" id="GO:0005524">
    <property type="term" value="F:ATP binding"/>
    <property type="evidence" value="ECO:0007669"/>
    <property type="project" value="UniProtKB-KW"/>
</dbReference>
<dbReference type="CDD" id="cd03221">
    <property type="entry name" value="ABCF_EF-3"/>
    <property type="match status" value="2"/>
</dbReference>
<dbReference type="NCBIfam" id="NF000355">
    <property type="entry name" value="ribo_prot_ABC_F"/>
    <property type="match status" value="1"/>
</dbReference>
<dbReference type="STRING" id="1462526.BN990_03377"/>
<dbReference type="InterPro" id="IPR032781">
    <property type="entry name" value="ABC_tran_Xtn"/>
</dbReference>
<proteinExistence type="predicted"/>
<evidence type="ECO:0000256" key="1">
    <source>
        <dbReference type="ARBA" id="ARBA00022741"/>
    </source>
</evidence>
<dbReference type="eggNOG" id="COG0488">
    <property type="taxonomic scope" value="Bacteria"/>
</dbReference>
<keyword evidence="1" id="KW-0547">Nucleotide-binding</keyword>
<keyword evidence="6" id="KW-1185">Reference proteome</keyword>
<reference evidence="6" key="2">
    <citation type="submission" date="2014-05" db="EMBL/GenBank/DDBJ databases">
        <title>Draft genome sequence of Virgibacillus massiliensis Vm-5.</title>
        <authorList>
            <person name="Khelaifia S."/>
            <person name="Croce O."/>
            <person name="Lagier J.C."/>
            <person name="Raoult D."/>
        </authorList>
    </citation>
    <scope>NUCLEOTIDE SEQUENCE [LARGE SCALE GENOMIC DNA]</scope>
    <source>
        <strain evidence="6">Vm-5</strain>
    </source>
</reference>
<organism evidence="5 6">
    <name type="scientific">Virgibacillus massiliensis</name>
    <dbReference type="NCBI Taxonomy" id="1462526"/>
    <lineage>
        <taxon>Bacteria</taxon>
        <taxon>Bacillati</taxon>
        <taxon>Bacillota</taxon>
        <taxon>Bacilli</taxon>
        <taxon>Bacillales</taxon>
        <taxon>Bacillaceae</taxon>
        <taxon>Virgibacillus</taxon>
    </lineage>
</organism>
<dbReference type="FunFam" id="3.40.50.300:FF:000011">
    <property type="entry name" value="Putative ABC transporter ATP-binding component"/>
    <property type="match status" value="1"/>
</dbReference>
<feature type="domain" description="ABC transporter" evidence="4">
    <location>
        <begin position="336"/>
        <end position="539"/>
    </location>
</feature>
<dbReference type="InterPro" id="IPR003593">
    <property type="entry name" value="AAA+_ATPase"/>
</dbReference>
<feature type="coiled-coil region" evidence="3">
    <location>
        <begin position="87"/>
        <end position="130"/>
    </location>
</feature>
<evidence type="ECO:0000256" key="2">
    <source>
        <dbReference type="ARBA" id="ARBA00022840"/>
    </source>
</evidence>
<dbReference type="SUPFAM" id="SSF52540">
    <property type="entry name" value="P-loop containing nucleoside triphosphate hydrolases"/>
    <property type="match status" value="2"/>
</dbReference>
<dbReference type="Pfam" id="PF12848">
    <property type="entry name" value="ABC_tran_Xtn"/>
    <property type="match status" value="1"/>
</dbReference>
<dbReference type="PANTHER" id="PTHR42855">
    <property type="entry name" value="ABC TRANSPORTER ATP-BINDING SUBUNIT"/>
    <property type="match status" value="1"/>
</dbReference>
<dbReference type="SMART" id="SM00382">
    <property type="entry name" value="AAA"/>
    <property type="match status" value="2"/>
</dbReference>
<evidence type="ECO:0000256" key="3">
    <source>
        <dbReference type="SAM" id="Coils"/>
    </source>
</evidence>
<accession>A0A024QFN0</accession>
<dbReference type="InterPro" id="IPR017871">
    <property type="entry name" value="ABC_transporter-like_CS"/>
</dbReference>
<dbReference type="InterPro" id="IPR051309">
    <property type="entry name" value="ABCF_ATPase"/>
</dbReference>
<dbReference type="AlphaFoldDB" id="A0A024QFN0"/>